<comment type="cofactor">
    <cofactor evidence="9">
        <name>Zn(2+)</name>
        <dbReference type="ChEBI" id="CHEBI:29105"/>
    </cofactor>
    <text evidence="9">Binds 3 Zn(2+) ions.</text>
</comment>
<evidence type="ECO:0000256" key="7">
    <source>
        <dbReference type="ARBA" id="ARBA00022833"/>
    </source>
</evidence>
<accession>A0A532V5C7</accession>
<evidence type="ECO:0000313" key="11">
    <source>
        <dbReference type="EMBL" id="TKJ42406.1"/>
    </source>
</evidence>
<dbReference type="GO" id="GO:0008270">
    <property type="term" value="F:zinc ion binding"/>
    <property type="evidence" value="ECO:0007669"/>
    <property type="project" value="UniProtKB-UniRule"/>
</dbReference>
<dbReference type="HAMAP" id="MF_00152">
    <property type="entry name" value="Nfo"/>
    <property type="match status" value="1"/>
</dbReference>
<feature type="binding site" evidence="9">
    <location>
        <position position="143"/>
    </location>
    <ligand>
        <name>Zn(2+)</name>
        <dbReference type="ChEBI" id="CHEBI:29105"/>
        <label>2</label>
    </ligand>
</feature>
<evidence type="ECO:0000256" key="3">
    <source>
        <dbReference type="ARBA" id="ARBA00022723"/>
    </source>
</evidence>
<keyword evidence="4 9" id="KW-0255">Endonuclease</keyword>
<keyword evidence="5 9" id="KW-0227">DNA damage</keyword>
<comment type="catalytic activity">
    <reaction evidence="9">
        <text>Endonucleolytic cleavage to 5'-phosphooligonucleotide end-products.</text>
        <dbReference type="EC" id="3.1.21.2"/>
    </reaction>
</comment>
<dbReference type="GO" id="GO:0008081">
    <property type="term" value="F:phosphoric diester hydrolase activity"/>
    <property type="evidence" value="ECO:0007669"/>
    <property type="project" value="TreeGrafter"/>
</dbReference>
<keyword evidence="8 9" id="KW-0234">DNA repair</keyword>
<dbReference type="GO" id="GO:0006284">
    <property type="term" value="P:base-excision repair"/>
    <property type="evidence" value="ECO:0007669"/>
    <property type="project" value="TreeGrafter"/>
</dbReference>
<dbReference type="Proteomes" id="UP000319619">
    <property type="component" value="Unassembled WGS sequence"/>
</dbReference>
<comment type="caution">
    <text evidence="11">The sequence shown here is derived from an EMBL/GenBank/DDBJ whole genome shotgun (WGS) entry which is preliminary data.</text>
</comment>
<feature type="binding site" evidence="9">
    <location>
        <position position="259"/>
    </location>
    <ligand>
        <name>Zn(2+)</name>
        <dbReference type="ChEBI" id="CHEBI:29105"/>
        <label>2</label>
    </ligand>
</feature>
<dbReference type="SMART" id="SM00518">
    <property type="entry name" value="AP2Ec"/>
    <property type="match status" value="1"/>
</dbReference>
<feature type="binding site" evidence="9">
    <location>
        <position position="143"/>
    </location>
    <ligand>
        <name>Zn(2+)</name>
        <dbReference type="ChEBI" id="CHEBI:29105"/>
        <label>1</label>
    </ligand>
</feature>
<evidence type="ECO:0000256" key="5">
    <source>
        <dbReference type="ARBA" id="ARBA00022763"/>
    </source>
</evidence>
<evidence type="ECO:0000256" key="4">
    <source>
        <dbReference type="ARBA" id="ARBA00022759"/>
    </source>
</evidence>
<evidence type="ECO:0000259" key="10">
    <source>
        <dbReference type="Pfam" id="PF01261"/>
    </source>
</evidence>
<sequence length="277" mass="31274">MILGAHVSIAGGIQNAPLNGRKIGCDAIQIFAKNQTQWQAKPYTDENIEGFKENLKTTGINPVIIHDSYLINLCTSDKVKLEKSINAYLDELKRAQTLKVPYLVMHPGSHLQNGEEWGLVKIAESLNYIHERTPDYQVITLLETTAGQGTNLGYRFEHLASIREMVVQKDRIGVCADTCHMFAAGYDLKTDQGYSDTWNRFDDIVGIENLKCFHLNDSKKPLSSRVDRHEHIGQGHLGIEPFKKLMADPRFEDLPGLLETPGDEEDFIRNLKLLRSL</sequence>
<dbReference type="GO" id="GO:0008833">
    <property type="term" value="F:deoxyribonuclease IV (phage-T4-induced) activity"/>
    <property type="evidence" value="ECO:0007669"/>
    <property type="project" value="UniProtKB-UniRule"/>
</dbReference>
<keyword evidence="6 9" id="KW-0378">Hydrolase</keyword>
<evidence type="ECO:0000256" key="1">
    <source>
        <dbReference type="ARBA" id="ARBA00005340"/>
    </source>
</evidence>
<evidence type="ECO:0000256" key="2">
    <source>
        <dbReference type="ARBA" id="ARBA00022722"/>
    </source>
</evidence>
<dbReference type="PANTHER" id="PTHR21445">
    <property type="entry name" value="ENDONUCLEASE IV ENDODEOXYRIBONUCLEASE IV"/>
    <property type="match status" value="1"/>
</dbReference>
<keyword evidence="3 9" id="KW-0479">Metal-binding</keyword>
<feature type="binding site" evidence="9">
    <location>
        <position position="227"/>
    </location>
    <ligand>
        <name>Zn(2+)</name>
        <dbReference type="ChEBI" id="CHEBI:29105"/>
        <label>3</label>
    </ligand>
</feature>
<dbReference type="EMBL" id="NJBN01000001">
    <property type="protein sequence ID" value="TKJ42406.1"/>
    <property type="molecule type" value="Genomic_DNA"/>
</dbReference>
<feature type="binding site" evidence="9">
    <location>
        <position position="66"/>
    </location>
    <ligand>
        <name>Zn(2+)</name>
        <dbReference type="ChEBI" id="CHEBI:29105"/>
        <label>1</label>
    </ligand>
</feature>
<gene>
    <name evidence="9" type="primary">nfo</name>
    <name evidence="11" type="ORF">CEE37_01615</name>
</gene>
<feature type="binding site" evidence="9">
    <location>
        <position position="106"/>
    </location>
    <ligand>
        <name>Zn(2+)</name>
        <dbReference type="ChEBI" id="CHEBI:29105"/>
        <label>1</label>
    </ligand>
</feature>
<name>A0A532V5C7_UNCL8</name>
<organism evidence="11 12">
    <name type="scientific">candidate division LCP-89 bacterium B3_LCP</name>
    <dbReference type="NCBI Taxonomy" id="2012998"/>
    <lineage>
        <taxon>Bacteria</taxon>
        <taxon>Pseudomonadati</taxon>
        <taxon>Bacteria division LCP-89</taxon>
    </lineage>
</organism>
<dbReference type="FunFam" id="3.20.20.150:FF:000001">
    <property type="entry name" value="Probable endonuclease 4"/>
    <property type="match status" value="1"/>
</dbReference>
<feature type="domain" description="Xylose isomerase-like TIM barrel" evidence="10">
    <location>
        <begin position="21"/>
        <end position="276"/>
    </location>
</feature>
<feature type="binding site" evidence="9">
    <location>
        <position position="229"/>
    </location>
    <ligand>
        <name>Zn(2+)</name>
        <dbReference type="ChEBI" id="CHEBI:29105"/>
        <label>3</label>
    </ligand>
</feature>
<protein>
    <recommendedName>
        <fullName evidence="9">Probable endonuclease 4</fullName>
        <ecNumber evidence="9">3.1.21.2</ecNumber>
    </recommendedName>
    <alternativeName>
        <fullName evidence="9">Endodeoxyribonuclease IV</fullName>
    </alternativeName>
    <alternativeName>
        <fullName evidence="9">Endonuclease IV</fullName>
    </alternativeName>
</protein>
<dbReference type="AlphaFoldDB" id="A0A532V5C7"/>
<comment type="similarity">
    <text evidence="1 9">Belongs to the AP endonuclease 2 family.</text>
</comment>
<dbReference type="EC" id="3.1.21.2" evidence="9"/>
<keyword evidence="2 9" id="KW-0540">Nuclease</keyword>
<dbReference type="PROSITE" id="PS00729">
    <property type="entry name" value="AP_NUCLEASE_F2_1"/>
    <property type="match status" value="1"/>
</dbReference>
<proteinExistence type="inferred from homology"/>
<evidence type="ECO:0000256" key="9">
    <source>
        <dbReference type="HAMAP-Rule" id="MF_00152"/>
    </source>
</evidence>
<dbReference type="InterPro" id="IPR013022">
    <property type="entry name" value="Xyl_isomerase-like_TIM-brl"/>
</dbReference>
<dbReference type="Gene3D" id="3.20.20.150">
    <property type="entry name" value="Divalent-metal-dependent TIM barrel enzymes"/>
    <property type="match status" value="1"/>
</dbReference>
<feature type="binding site" evidence="9">
    <location>
        <position position="214"/>
    </location>
    <ligand>
        <name>Zn(2+)</name>
        <dbReference type="ChEBI" id="CHEBI:29105"/>
        <label>2</label>
    </ligand>
</feature>
<dbReference type="GO" id="GO:0003906">
    <property type="term" value="F:DNA-(apurinic or apyrimidinic site) endonuclease activity"/>
    <property type="evidence" value="ECO:0007669"/>
    <property type="project" value="TreeGrafter"/>
</dbReference>
<dbReference type="GO" id="GO:0003677">
    <property type="term" value="F:DNA binding"/>
    <property type="evidence" value="ECO:0007669"/>
    <property type="project" value="InterPro"/>
</dbReference>
<dbReference type="InterPro" id="IPR001719">
    <property type="entry name" value="AP_endonuc_2"/>
</dbReference>
<reference evidence="11 12" key="1">
    <citation type="submission" date="2017-06" db="EMBL/GenBank/DDBJ databases">
        <title>Novel microbial phyla capable of carbon fixation and sulfur reduction in deep-sea sediments.</title>
        <authorList>
            <person name="Huang J."/>
            <person name="Baker B."/>
            <person name="Wang Y."/>
        </authorList>
    </citation>
    <scope>NUCLEOTIDE SEQUENCE [LARGE SCALE GENOMIC DNA]</scope>
    <source>
        <strain evidence="11">B3_LCP</strain>
    </source>
</reference>
<dbReference type="CDD" id="cd00019">
    <property type="entry name" value="AP2Ec"/>
    <property type="match status" value="1"/>
</dbReference>
<evidence type="ECO:0000256" key="6">
    <source>
        <dbReference type="ARBA" id="ARBA00022801"/>
    </source>
</evidence>
<dbReference type="NCBIfam" id="NF002199">
    <property type="entry name" value="PRK01060.1-4"/>
    <property type="match status" value="1"/>
</dbReference>
<dbReference type="NCBIfam" id="TIGR00587">
    <property type="entry name" value="nfo"/>
    <property type="match status" value="1"/>
</dbReference>
<feature type="binding site" evidence="9">
    <location>
        <position position="180"/>
    </location>
    <ligand>
        <name>Zn(2+)</name>
        <dbReference type="ChEBI" id="CHEBI:29105"/>
        <label>3</label>
    </ligand>
</feature>
<dbReference type="PROSITE" id="PS51432">
    <property type="entry name" value="AP_NUCLEASE_F2_4"/>
    <property type="match status" value="1"/>
</dbReference>
<dbReference type="InterPro" id="IPR036237">
    <property type="entry name" value="Xyl_isomerase-like_sf"/>
</dbReference>
<keyword evidence="7 9" id="KW-0862">Zinc</keyword>
<evidence type="ECO:0000256" key="8">
    <source>
        <dbReference type="ARBA" id="ARBA00023204"/>
    </source>
</evidence>
<feature type="binding site" evidence="9">
    <location>
        <position position="177"/>
    </location>
    <ligand>
        <name>Zn(2+)</name>
        <dbReference type="ChEBI" id="CHEBI:29105"/>
        <label>2</label>
    </ligand>
</feature>
<dbReference type="Pfam" id="PF01261">
    <property type="entry name" value="AP_endonuc_2"/>
    <property type="match status" value="1"/>
</dbReference>
<evidence type="ECO:0000313" key="12">
    <source>
        <dbReference type="Proteomes" id="UP000319619"/>
    </source>
</evidence>
<comment type="function">
    <text evidence="9">Endonuclease IV plays a role in DNA repair. It cleaves phosphodiester bonds at apurinic or apyrimidinic (AP) sites, generating a 3'-hydroxyl group and a 5'-terminal sugar phosphate.</text>
</comment>
<dbReference type="SUPFAM" id="SSF51658">
    <property type="entry name" value="Xylose isomerase-like"/>
    <property type="match status" value="1"/>
</dbReference>
<dbReference type="InterPro" id="IPR018246">
    <property type="entry name" value="AP_endonuc_F2_Zn_BS"/>
</dbReference>
<dbReference type="PANTHER" id="PTHR21445:SF0">
    <property type="entry name" value="APURINIC-APYRIMIDINIC ENDONUCLEASE"/>
    <property type="match status" value="1"/>
</dbReference>